<proteinExistence type="predicted"/>
<dbReference type="PANTHER" id="PTHR47331:SF5">
    <property type="entry name" value="RIBONUCLEASE H"/>
    <property type="match status" value="1"/>
</dbReference>
<dbReference type="AlphaFoldDB" id="A0A1E1WTV6"/>
<organism evidence="1">
    <name type="scientific">Pectinophora gossypiella</name>
    <name type="common">Cotton pink bollworm</name>
    <name type="synonym">Depressaria gossypiella</name>
    <dbReference type="NCBI Taxonomy" id="13191"/>
    <lineage>
        <taxon>Eukaryota</taxon>
        <taxon>Metazoa</taxon>
        <taxon>Ecdysozoa</taxon>
        <taxon>Arthropoda</taxon>
        <taxon>Hexapoda</taxon>
        <taxon>Insecta</taxon>
        <taxon>Pterygota</taxon>
        <taxon>Neoptera</taxon>
        <taxon>Endopterygota</taxon>
        <taxon>Lepidoptera</taxon>
        <taxon>Glossata</taxon>
        <taxon>Ditrysia</taxon>
        <taxon>Gelechioidea</taxon>
        <taxon>Gelechiidae</taxon>
        <taxon>Apatetrinae</taxon>
        <taxon>Pectinophora</taxon>
    </lineage>
</organism>
<name>A0A1E1WTV6_PECGO</name>
<protein>
    <recommendedName>
        <fullName evidence="2">CCHC-type domain-containing protein</fullName>
    </recommendedName>
</protein>
<sequence>GDCSNQQTALTTEAYSATGPNSSVNKYPDCYCCGFSHHSIYKCPVFHALNFNEKQKLITTKNLCANCLRRNHTANQCFSKSTCSKCNARHHTLLHDEGTAAACPVTSMPGQQASASGMEPAAVTMNTTSSGAHVGHSR</sequence>
<dbReference type="EMBL" id="GDQN01000778">
    <property type="protein sequence ID" value="JAT90276.1"/>
    <property type="molecule type" value="Transcribed_RNA"/>
</dbReference>
<reference evidence="1" key="1">
    <citation type="submission" date="2015-09" db="EMBL/GenBank/DDBJ databases">
        <title>De novo assembly of Pectinophora gossypiella (Pink Bollworm) gut transcriptome.</title>
        <authorList>
            <person name="Tassone E.E."/>
        </authorList>
    </citation>
    <scope>NUCLEOTIDE SEQUENCE</scope>
</reference>
<gene>
    <name evidence="1" type="ORF">g.2639</name>
</gene>
<dbReference type="OrthoDB" id="5986643at2759"/>
<accession>A0A1E1WTV6</accession>
<dbReference type="PANTHER" id="PTHR47331">
    <property type="entry name" value="PHD-TYPE DOMAIN-CONTAINING PROTEIN"/>
    <property type="match status" value="1"/>
</dbReference>
<feature type="non-terminal residue" evidence="1">
    <location>
        <position position="138"/>
    </location>
</feature>
<feature type="non-terminal residue" evidence="1">
    <location>
        <position position="1"/>
    </location>
</feature>
<evidence type="ECO:0000313" key="1">
    <source>
        <dbReference type="EMBL" id="JAT90276.1"/>
    </source>
</evidence>
<evidence type="ECO:0008006" key="2">
    <source>
        <dbReference type="Google" id="ProtNLM"/>
    </source>
</evidence>